<comment type="caution">
    <text evidence="3">The sequence shown here is derived from an EMBL/GenBank/DDBJ whole genome shotgun (WGS) entry which is preliminary data.</text>
</comment>
<name>A0A2W5MFS0_9GAMM</name>
<sequence length="379" mass="41539">MKIVLFANTDWYLYNFRRALALALREAGYEVVLLSPPGPYGARLEAEGLRWQPVPMSRRSLDPLREGRLLLHLAALFRRERPALVHGFTIKCAVYGSLAARMARVPARISAVAGMGYVFTSSDLKARLLRPPLRWLMRAAFDGASARVILQNPDDAKLFREARLAEARRIVLIPGSGVDCTRFTPVPMRGAPHAPFRVLLAARLLWDKGVAEYAAAARMLRAEGRAIECLLAGEPDPGNPAAVPEATVREWDASGVLRWLGHVEDMPALLATVDLVVLPSYREGLPKGLIEAAACAKPLITTDVPGCRDVVEHEVDGLRVPPRDAAALARAIARLHDDPDLAARLGRAARIKASSTFDERIVIAHTLAVYRELIGSTQR</sequence>
<accession>A0A2W5MFS0</accession>
<dbReference type="EMBL" id="QFPO01000003">
    <property type="protein sequence ID" value="PZQ18727.1"/>
    <property type="molecule type" value="Genomic_DNA"/>
</dbReference>
<feature type="domain" description="Glycosyl transferase family 1" evidence="1">
    <location>
        <begin position="193"/>
        <end position="350"/>
    </location>
</feature>
<dbReference type="SUPFAM" id="SSF53756">
    <property type="entry name" value="UDP-Glycosyltransferase/glycogen phosphorylase"/>
    <property type="match status" value="1"/>
</dbReference>
<dbReference type="InterPro" id="IPR001296">
    <property type="entry name" value="Glyco_trans_1"/>
</dbReference>
<keyword evidence="3" id="KW-0808">Transferase</keyword>
<organism evidence="3 4">
    <name type="scientific">Rhodanobacter denitrificans</name>
    <dbReference type="NCBI Taxonomy" id="666685"/>
    <lineage>
        <taxon>Bacteria</taxon>
        <taxon>Pseudomonadati</taxon>
        <taxon>Pseudomonadota</taxon>
        <taxon>Gammaproteobacteria</taxon>
        <taxon>Lysobacterales</taxon>
        <taxon>Rhodanobacteraceae</taxon>
        <taxon>Rhodanobacter</taxon>
    </lineage>
</organism>
<dbReference type="AlphaFoldDB" id="A0A2W5MFS0"/>
<reference evidence="3 4" key="1">
    <citation type="submission" date="2017-08" db="EMBL/GenBank/DDBJ databases">
        <title>Infants hospitalized years apart are colonized by the same room-sourced microbial strains.</title>
        <authorList>
            <person name="Brooks B."/>
            <person name="Olm M.R."/>
            <person name="Firek B.A."/>
            <person name="Baker R."/>
            <person name="Thomas B.C."/>
            <person name="Morowitz M.J."/>
            <person name="Banfield J.F."/>
        </authorList>
    </citation>
    <scope>NUCLEOTIDE SEQUENCE [LARGE SCALE GENOMIC DNA]</scope>
    <source>
        <strain evidence="3">S2_005_003_R2_42</strain>
    </source>
</reference>
<dbReference type="Pfam" id="PF00534">
    <property type="entry name" value="Glycos_transf_1"/>
    <property type="match status" value="1"/>
</dbReference>
<dbReference type="GO" id="GO:0016757">
    <property type="term" value="F:glycosyltransferase activity"/>
    <property type="evidence" value="ECO:0007669"/>
    <property type="project" value="UniProtKB-ARBA"/>
</dbReference>
<dbReference type="Proteomes" id="UP000249046">
    <property type="component" value="Unassembled WGS sequence"/>
</dbReference>
<dbReference type="PANTHER" id="PTHR12526:SF638">
    <property type="entry name" value="SPORE COAT PROTEIN SA"/>
    <property type="match status" value="1"/>
</dbReference>
<dbReference type="PANTHER" id="PTHR12526">
    <property type="entry name" value="GLYCOSYLTRANSFERASE"/>
    <property type="match status" value="1"/>
</dbReference>
<evidence type="ECO:0000259" key="1">
    <source>
        <dbReference type="Pfam" id="PF00534"/>
    </source>
</evidence>
<proteinExistence type="predicted"/>
<dbReference type="Pfam" id="PF13579">
    <property type="entry name" value="Glyco_trans_4_4"/>
    <property type="match status" value="1"/>
</dbReference>
<evidence type="ECO:0000259" key="2">
    <source>
        <dbReference type="Pfam" id="PF13579"/>
    </source>
</evidence>
<dbReference type="InterPro" id="IPR028098">
    <property type="entry name" value="Glyco_trans_4-like_N"/>
</dbReference>
<protein>
    <submittedName>
        <fullName evidence="3">Glycosyltransferase family 1 protein</fullName>
    </submittedName>
</protein>
<dbReference type="Gene3D" id="3.40.50.2000">
    <property type="entry name" value="Glycogen Phosphorylase B"/>
    <property type="match status" value="2"/>
</dbReference>
<evidence type="ECO:0000313" key="3">
    <source>
        <dbReference type="EMBL" id="PZQ18727.1"/>
    </source>
</evidence>
<feature type="domain" description="Glycosyltransferase subfamily 4-like N-terminal" evidence="2">
    <location>
        <begin position="18"/>
        <end position="174"/>
    </location>
</feature>
<evidence type="ECO:0000313" key="4">
    <source>
        <dbReference type="Proteomes" id="UP000249046"/>
    </source>
</evidence>
<dbReference type="CDD" id="cd03808">
    <property type="entry name" value="GT4_CapM-like"/>
    <property type="match status" value="1"/>
</dbReference>
<gene>
    <name evidence="3" type="ORF">DI564_05430</name>
</gene>